<dbReference type="Gene3D" id="3.40.395.10">
    <property type="entry name" value="Adenoviral Proteinase, Chain A"/>
    <property type="match status" value="1"/>
</dbReference>
<evidence type="ECO:0000256" key="3">
    <source>
        <dbReference type="ARBA" id="ARBA00022801"/>
    </source>
</evidence>
<evidence type="ECO:0000256" key="5">
    <source>
        <dbReference type="SAM" id="MobiDB-lite"/>
    </source>
</evidence>
<feature type="compositionally biased region" description="Acidic residues" evidence="5">
    <location>
        <begin position="433"/>
        <end position="445"/>
    </location>
</feature>
<name>W2Y0H3_PHYNI</name>
<dbReference type="PROSITE" id="PS50600">
    <property type="entry name" value="ULP_PROTEASE"/>
    <property type="match status" value="1"/>
</dbReference>
<dbReference type="InterPro" id="IPR007527">
    <property type="entry name" value="Znf_SWIM"/>
</dbReference>
<evidence type="ECO:0000313" key="8">
    <source>
        <dbReference type="EMBL" id="ETP28471.1"/>
    </source>
</evidence>
<evidence type="ECO:0000313" key="9">
    <source>
        <dbReference type="Proteomes" id="UP000018948"/>
    </source>
</evidence>
<dbReference type="InterPro" id="IPR038765">
    <property type="entry name" value="Papain-like_cys_pep_sf"/>
</dbReference>
<feature type="compositionally biased region" description="Polar residues" evidence="5">
    <location>
        <begin position="82"/>
        <end position="106"/>
    </location>
</feature>
<feature type="region of interest" description="Disordered" evidence="5">
    <location>
        <begin position="77"/>
        <end position="107"/>
    </location>
</feature>
<evidence type="ECO:0000256" key="1">
    <source>
        <dbReference type="ARBA" id="ARBA00005234"/>
    </source>
</evidence>
<dbReference type="GO" id="GO:0006508">
    <property type="term" value="P:proteolysis"/>
    <property type="evidence" value="ECO:0007669"/>
    <property type="project" value="UniProtKB-KW"/>
</dbReference>
<reference evidence="8 9" key="1">
    <citation type="submission" date="2013-11" db="EMBL/GenBank/DDBJ databases">
        <title>The Genome Sequence of Phytophthora parasitica P10297.</title>
        <authorList>
            <consortium name="The Broad Institute Genomics Platform"/>
            <person name="Russ C."/>
            <person name="Tyler B."/>
            <person name="Panabieres F."/>
            <person name="Shan W."/>
            <person name="Tripathy S."/>
            <person name="Grunwald N."/>
            <person name="Machado M."/>
            <person name="Johnson C.S."/>
            <person name="Walker B."/>
            <person name="Young S.K."/>
            <person name="Zeng Q."/>
            <person name="Gargeya S."/>
            <person name="Fitzgerald M."/>
            <person name="Haas B."/>
            <person name="Abouelleil A."/>
            <person name="Allen A.W."/>
            <person name="Alvarado L."/>
            <person name="Arachchi H.M."/>
            <person name="Berlin A.M."/>
            <person name="Chapman S.B."/>
            <person name="Gainer-Dewar J."/>
            <person name="Goldberg J."/>
            <person name="Griggs A."/>
            <person name="Gujja S."/>
            <person name="Hansen M."/>
            <person name="Howarth C."/>
            <person name="Imamovic A."/>
            <person name="Ireland A."/>
            <person name="Larimer J."/>
            <person name="McCowan C."/>
            <person name="Murphy C."/>
            <person name="Pearson M."/>
            <person name="Poon T.W."/>
            <person name="Priest M."/>
            <person name="Roberts A."/>
            <person name="Saif S."/>
            <person name="Shea T."/>
            <person name="Sisk P."/>
            <person name="Sykes S."/>
            <person name="Wortman J."/>
            <person name="Nusbaum C."/>
            <person name="Birren B."/>
        </authorList>
    </citation>
    <scope>NUCLEOTIDE SEQUENCE [LARGE SCALE GENOMIC DNA]</scope>
    <source>
        <strain evidence="8 9">P10297</strain>
    </source>
</reference>
<sequence>MSVLESAFAGVRILLCQFHVIKYLSEEIAKGDEYGFNPWQKDQLRGIIPLLVNAKSEREYNKHRRYVHRIITVGSARRDRSSVGQPTDSVGQPTDSDGNPTTTAGCGSNLFVREDEEELDQLEETLHPFESYFKRNWENCKEKWCSYERQNAVTLGNDTNNRLEASWKQIKDIVNSFMQLDECIASLMYYQSIAEKQFVNQLFKIKIVHHAFYDKEMQNMANTVSEHACSLIYEQYVYAVGRATYSFYEGIPGVMFIKSLEHDEDALDSLDEPNQEYNVDMENWRCSCMFMSTRLLPCRHVLYLRKELKKETIIPPQLHPRWLLTTLRASFTIPEVPDKPFRIRQIVRSEPTDWDANRKFREAKQVANTISNTMSSLGMREYREALRTLTSVAELFKHRQFHELDRLIADTQSVQTQLQDNESPTTPDQPPTEPDEFPTEPDEFPFEPNEVPVEVERPLELGEGSTVSDDPLIATDEPVTSPVLGSNELPIDTAERPSEGDVRPIKPDDDFEIASPVRPRGRPKQKASAKKAKKNREISDIHHDSNMFHMNLNLSVLTTLLREDHTFNSSEKTLREYRLFVFEKKQSKQPIAHRKSKLPTKKTVLRDEEVSRILPKDMLRKCSKKLSALQSKHKDQGLREEDILLEVPTIGVFTTKTLTTMRNYHRAMDAIAQIDKAIVWTKTICFDTEIDPWYLVEEDERLLDGLKDTRLQSTGFEILDIVGRGNFSDASLSRILEKLYSSNSRVVVVTPDLFGWVVGRKVTMDTEGVEAILSTISGECVIIPISCNSNHWCAIMIDTAKRIVYIYNAMRSSYQYSVRVVAEKLTPMLAASTGERFRVQTYESDMGVQLDNYNCGLFILLAFEHFTGAPSLGRMDKKLMMYLRYRYLCMCLH</sequence>
<evidence type="ECO:0000256" key="2">
    <source>
        <dbReference type="ARBA" id="ARBA00022670"/>
    </source>
</evidence>
<dbReference type="PANTHER" id="PTHR31569">
    <property type="entry name" value="SWIM-TYPE DOMAIN-CONTAINING PROTEIN"/>
    <property type="match status" value="1"/>
</dbReference>
<evidence type="ECO:0000256" key="4">
    <source>
        <dbReference type="PROSITE-ProRule" id="PRU00325"/>
    </source>
</evidence>
<dbReference type="InterPro" id="IPR052579">
    <property type="entry name" value="Zinc_finger_SWIM"/>
</dbReference>
<keyword evidence="3" id="KW-0378">Hydrolase</keyword>
<dbReference type="EMBL" id="ANIY01004651">
    <property type="protein sequence ID" value="ETP28471.1"/>
    <property type="molecule type" value="Genomic_DNA"/>
</dbReference>
<dbReference type="Pfam" id="PF02902">
    <property type="entry name" value="Peptidase_C48"/>
    <property type="match status" value="1"/>
</dbReference>
<accession>W2Y0H3</accession>
<evidence type="ECO:0000259" key="6">
    <source>
        <dbReference type="PROSITE" id="PS50600"/>
    </source>
</evidence>
<dbReference type="GO" id="GO:0008234">
    <property type="term" value="F:cysteine-type peptidase activity"/>
    <property type="evidence" value="ECO:0007669"/>
    <property type="project" value="InterPro"/>
</dbReference>
<comment type="caution">
    <text evidence="8">The sequence shown here is derived from an EMBL/GenBank/DDBJ whole genome shotgun (WGS) entry which is preliminary data.</text>
</comment>
<gene>
    <name evidence="8" type="ORF">F442_22235</name>
</gene>
<feature type="domain" description="SWIM-type" evidence="7">
    <location>
        <begin position="277"/>
        <end position="309"/>
    </location>
</feature>
<protein>
    <recommendedName>
        <fullName evidence="10">Ubiquitin-like protease family profile domain-containing protein</fullName>
    </recommendedName>
</protein>
<feature type="compositionally biased region" description="Basic and acidic residues" evidence="5">
    <location>
        <begin position="493"/>
        <end position="508"/>
    </location>
</feature>
<evidence type="ECO:0008006" key="10">
    <source>
        <dbReference type="Google" id="ProtNLM"/>
    </source>
</evidence>
<dbReference type="PROSITE" id="PS50966">
    <property type="entry name" value="ZF_SWIM"/>
    <property type="match status" value="1"/>
</dbReference>
<proteinExistence type="inferred from homology"/>
<dbReference type="SUPFAM" id="SSF54001">
    <property type="entry name" value="Cysteine proteinases"/>
    <property type="match status" value="1"/>
</dbReference>
<dbReference type="GO" id="GO:0008270">
    <property type="term" value="F:zinc ion binding"/>
    <property type="evidence" value="ECO:0007669"/>
    <property type="project" value="UniProtKB-KW"/>
</dbReference>
<organism evidence="8 9">
    <name type="scientific">Phytophthora nicotianae P10297</name>
    <dbReference type="NCBI Taxonomy" id="1317064"/>
    <lineage>
        <taxon>Eukaryota</taxon>
        <taxon>Sar</taxon>
        <taxon>Stramenopiles</taxon>
        <taxon>Oomycota</taxon>
        <taxon>Peronosporomycetes</taxon>
        <taxon>Peronosporales</taxon>
        <taxon>Peronosporaceae</taxon>
        <taxon>Phytophthora</taxon>
    </lineage>
</organism>
<keyword evidence="4" id="KW-0479">Metal-binding</keyword>
<dbReference type="AlphaFoldDB" id="W2Y0H3"/>
<dbReference type="Proteomes" id="UP000018948">
    <property type="component" value="Unassembled WGS sequence"/>
</dbReference>
<dbReference type="InterPro" id="IPR003653">
    <property type="entry name" value="Peptidase_C48_C"/>
</dbReference>
<keyword evidence="4" id="KW-0863">Zinc-finger</keyword>
<feature type="region of interest" description="Disordered" evidence="5">
    <location>
        <begin position="462"/>
        <end position="537"/>
    </location>
</feature>
<keyword evidence="4" id="KW-0862">Zinc</keyword>
<feature type="region of interest" description="Disordered" evidence="5">
    <location>
        <begin position="414"/>
        <end position="448"/>
    </location>
</feature>
<dbReference type="PANTHER" id="PTHR31569:SF4">
    <property type="entry name" value="SWIM-TYPE DOMAIN-CONTAINING PROTEIN"/>
    <property type="match status" value="1"/>
</dbReference>
<feature type="domain" description="Ubiquitin-like protease family profile" evidence="6">
    <location>
        <begin position="696"/>
        <end position="866"/>
    </location>
</feature>
<comment type="similarity">
    <text evidence="1">Belongs to the peptidase C48 family.</text>
</comment>
<feature type="compositionally biased region" description="Basic residues" evidence="5">
    <location>
        <begin position="519"/>
        <end position="534"/>
    </location>
</feature>
<evidence type="ECO:0000259" key="7">
    <source>
        <dbReference type="PROSITE" id="PS50966"/>
    </source>
</evidence>
<keyword evidence="2" id="KW-0645">Protease</keyword>